<evidence type="ECO:0000313" key="4">
    <source>
        <dbReference type="Proteomes" id="UP001231189"/>
    </source>
</evidence>
<evidence type="ECO:0000256" key="1">
    <source>
        <dbReference type="SAM" id="MobiDB-lite"/>
    </source>
</evidence>
<comment type="caution">
    <text evidence="3">The sequence shown here is derived from an EMBL/GenBank/DDBJ whole genome shotgun (WGS) entry which is preliminary data.</text>
</comment>
<dbReference type="Pfam" id="PF20241">
    <property type="entry name" value="DUF6598"/>
    <property type="match status" value="1"/>
</dbReference>
<dbReference type="InterPro" id="IPR046533">
    <property type="entry name" value="DUF6598"/>
</dbReference>
<evidence type="ECO:0000313" key="3">
    <source>
        <dbReference type="EMBL" id="KAK1661461.1"/>
    </source>
</evidence>
<dbReference type="PANTHER" id="PTHR33065">
    <property type="entry name" value="OS07G0486400 PROTEIN"/>
    <property type="match status" value="1"/>
</dbReference>
<sequence length="280" mass="31462">MPCIGRNRRRSSDTLNQEEDQKDGRNAGCYFTSKMWKNDNITTVPPMRLTDHPSRYTTSDDSLQIESIKILSRRGAIRCPIDVFGMITVRDVLDNRTRNIIFAHARSNCQTIDEEHPYLQLIGPMRAIVTCIDPGNIEIALKVKGVTESEDRDLSFLVLLLKSSMYISYHGDYSSKRSTLKLEFHHMAGAVEATIGVRLITGGSSLPLGDFQGVFTASIDNIDDMEILLLAFRGGKLSFADDGTVNLSRRVINVGLRDREELKVSIVARCEEEEHVAIKR</sequence>
<feature type="region of interest" description="Disordered" evidence="1">
    <location>
        <begin position="1"/>
        <end position="26"/>
    </location>
</feature>
<dbReference type="AlphaFoldDB" id="A0AAD8SQ91"/>
<keyword evidence="4" id="KW-1185">Reference proteome</keyword>
<proteinExistence type="predicted"/>
<protein>
    <recommendedName>
        <fullName evidence="2">DUF6598 domain-containing protein</fullName>
    </recommendedName>
</protein>
<gene>
    <name evidence="3" type="ORF">QYE76_049620</name>
</gene>
<name>A0AAD8SQ91_LOLMU</name>
<feature type="domain" description="DUF6598" evidence="2">
    <location>
        <begin position="62"/>
        <end position="274"/>
    </location>
</feature>
<dbReference type="Proteomes" id="UP001231189">
    <property type="component" value="Unassembled WGS sequence"/>
</dbReference>
<dbReference type="PANTHER" id="PTHR33065:SF61">
    <property type="entry name" value="EXPRESSED PROTEIN"/>
    <property type="match status" value="1"/>
</dbReference>
<reference evidence="3" key="1">
    <citation type="submission" date="2023-07" db="EMBL/GenBank/DDBJ databases">
        <title>A chromosome-level genome assembly of Lolium multiflorum.</title>
        <authorList>
            <person name="Chen Y."/>
            <person name="Copetti D."/>
            <person name="Kolliker R."/>
            <person name="Studer B."/>
        </authorList>
    </citation>
    <scope>NUCLEOTIDE SEQUENCE</scope>
    <source>
        <strain evidence="3">02402/16</strain>
        <tissue evidence="3">Leaf</tissue>
    </source>
</reference>
<dbReference type="EMBL" id="JAUUTY010000003">
    <property type="protein sequence ID" value="KAK1661461.1"/>
    <property type="molecule type" value="Genomic_DNA"/>
</dbReference>
<evidence type="ECO:0000259" key="2">
    <source>
        <dbReference type="Pfam" id="PF20241"/>
    </source>
</evidence>
<organism evidence="3 4">
    <name type="scientific">Lolium multiflorum</name>
    <name type="common">Italian ryegrass</name>
    <name type="synonym">Lolium perenne subsp. multiflorum</name>
    <dbReference type="NCBI Taxonomy" id="4521"/>
    <lineage>
        <taxon>Eukaryota</taxon>
        <taxon>Viridiplantae</taxon>
        <taxon>Streptophyta</taxon>
        <taxon>Embryophyta</taxon>
        <taxon>Tracheophyta</taxon>
        <taxon>Spermatophyta</taxon>
        <taxon>Magnoliopsida</taxon>
        <taxon>Liliopsida</taxon>
        <taxon>Poales</taxon>
        <taxon>Poaceae</taxon>
        <taxon>BOP clade</taxon>
        <taxon>Pooideae</taxon>
        <taxon>Poodae</taxon>
        <taxon>Poeae</taxon>
        <taxon>Poeae Chloroplast Group 2 (Poeae type)</taxon>
        <taxon>Loliodinae</taxon>
        <taxon>Loliinae</taxon>
        <taxon>Lolium</taxon>
    </lineage>
</organism>
<accession>A0AAD8SQ91</accession>